<dbReference type="PANTHER" id="PTHR15154">
    <property type="entry name" value="HAMARTIN"/>
    <property type="match status" value="1"/>
</dbReference>
<evidence type="ECO:0000256" key="2">
    <source>
        <dbReference type="SAM" id="MobiDB-lite"/>
    </source>
</evidence>
<evidence type="ECO:0000313" key="4">
    <source>
        <dbReference type="Proteomes" id="UP001164743"/>
    </source>
</evidence>
<proteinExistence type="predicted"/>
<reference evidence="3" key="1">
    <citation type="submission" date="2022-10" db="EMBL/GenBank/DDBJ databases">
        <title>Puccinia triticina Genome sequencing and assembly.</title>
        <authorList>
            <person name="Li C."/>
        </authorList>
    </citation>
    <scope>NUCLEOTIDE SEQUENCE</scope>
    <source>
        <strain evidence="3">Pt15</strain>
    </source>
</reference>
<feature type="region of interest" description="Disordered" evidence="2">
    <location>
        <begin position="475"/>
        <end position="527"/>
    </location>
</feature>
<evidence type="ECO:0000256" key="1">
    <source>
        <dbReference type="SAM" id="Coils"/>
    </source>
</evidence>
<protein>
    <submittedName>
        <fullName evidence="3">Uncharacterized protein</fullName>
    </submittedName>
</protein>
<name>A0ABY7D717_9BASI</name>
<gene>
    <name evidence="3" type="ORF">PtA15_16A375</name>
</gene>
<dbReference type="PANTHER" id="PTHR15154:SF2">
    <property type="entry name" value="HAMARTIN"/>
    <property type="match status" value="1"/>
</dbReference>
<accession>A0ABY7D717</accession>
<feature type="compositionally biased region" description="Basic and acidic residues" evidence="2">
    <location>
        <begin position="485"/>
        <end position="496"/>
    </location>
</feature>
<dbReference type="Proteomes" id="UP001164743">
    <property type="component" value="Chromosome 16A"/>
</dbReference>
<evidence type="ECO:0000313" key="3">
    <source>
        <dbReference type="EMBL" id="WAQ92467.1"/>
    </source>
</evidence>
<dbReference type="RefSeq" id="XP_053028022.1">
    <property type="nucleotide sequence ID" value="XM_053164058.1"/>
</dbReference>
<feature type="coiled-coil region" evidence="1">
    <location>
        <begin position="350"/>
        <end position="425"/>
    </location>
</feature>
<dbReference type="GeneID" id="77804953"/>
<dbReference type="EMBL" id="CP110436">
    <property type="protein sequence ID" value="WAQ92467.1"/>
    <property type="molecule type" value="Genomic_DNA"/>
</dbReference>
<organism evidence="3 4">
    <name type="scientific">Puccinia triticina</name>
    <dbReference type="NCBI Taxonomy" id="208348"/>
    <lineage>
        <taxon>Eukaryota</taxon>
        <taxon>Fungi</taxon>
        <taxon>Dikarya</taxon>
        <taxon>Basidiomycota</taxon>
        <taxon>Pucciniomycotina</taxon>
        <taxon>Pucciniomycetes</taxon>
        <taxon>Pucciniales</taxon>
        <taxon>Pucciniaceae</taxon>
        <taxon>Puccinia</taxon>
    </lineage>
</organism>
<keyword evidence="1" id="KW-0175">Coiled coil</keyword>
<dbReference type="InterPro" id="IPR007483">
    <property type="entry name" value="Hamartin"/>
</dbReference>
<keyword evidence="4" id="KW-1185">Reference proteome</keyword>
<sequence>MAEELGAAAIPTHLPELFLAFATTLLAHPPPPQEPHPVDAHCSLSAAITSLFGFLYGLAPCNFLAFLRSPTDALQAFRPDTPGPALDALLHRAARLPLDTLHALVLPIIDQHRLAPHILRPDPAAERKELAHRLRLCEPAEILETCQRTRIQAPCPSPPIPNRLLRTQLHVELYLRSQHLQQLGSVHKQHIGGAGLEAENQNLLRMNKELRKKLALNLGARPDAQAASAADQRNKAVYHALIKARNAKLKEDNLALISTRAALRGQLAEQAKVVAIQAANLAAVHAEAHELRNRLALQAPQLRVLAGLELQTARLARALLVWDDDLRRIRAAAGRVDALRASWKQAASAAASLETEAARLRAALQSQQTRIAALEAANAALSARAAVSQRQAGRDPAVARLAALVDRYRALNAALTRRITAMRQRRAGGGKTPEQAAQVAAGFWGPTCARWGIGVAWRVRQAGTQPGCIPLGWECARSPGPSTPDHGRQPRDEKPWRPGQTAARGTTRAENGAPRERALSAAPRSSQNLCVRTAAQGPNTPSITRYGPDGVCAWMRDAEGERPVQRPLPALGGAAPARLARALWQSLSTGPVPRRQRTCGFGGLSGPFRPRLASGLPAADAGQQIPSDGQARPPTTLSLSLSTRTWSMMSSVQVTTHL</sequence>